<proteinExistence type="predicted"/>
<dbReference type="EMBL" id="QSHO01000021">
    <property type="protein sequence ID" value="RHC13273.1"/>
    <property type="molecule type" value="Genomic_DNA"/>
</dbReference>
<gene>
    <name evidence="1" type="ORF">DW856_17370</name>
</gene>
<dbReference type="Proteomes" id="UP000283513">
    <property type="component" value="Unassembled WGS sequence"/>
</dbReference>
<comment type="caution">
    <text evidence="1">The sequence shown here is derived from an EMBL/GenBank/DDBJ whole genome shotgun (WGS) entry which is preliminary data.</text>
</comment>
<reference evidence="1 2" key="1">
    <citation type="submission" date="2018-08" db="EMBL/GenBank/DDBJ databases">
        <title>A genome reference for cultivated species of the human gut microbiota.</title>
        <authorList>
            <person name="Zou Y."/>
            <person name="Xue W."/>
            <person name="Luo G."/>
        </authorList>
    </citation>
    <scope>NUCLEOTIDE SEQUENCE [LARGE SCALE GENOMIC DNA]</scope>
    <source>
        <strain evidence="1 2">AM37-1AC</strain>
    </source>
</reference>
<accession>A0A413YW69</accession>
<dbReference type="AlphaFoldDB" id="A0A413YW69"/>
<sequence length="60" mass="7057">MLEKEKTNCPRNKHEVTITHYYEEINGAKVDISHHCPLRFQIKCDGTEDGINNCHLIKKY</sequence>
<organism evidence="1 2">
    <name type="scientific">Roseburia intestinalis</name>
    <dbReference type="NCBI Taxonomy" id="166486"/>
    <lineage>
        <taxon>Bacteria</taxon>
        <taxon>Bacillati</taxon>
        <taxon>Bacillota</taxon>
        <taxon>Clostridia</taxon>
        <taxon>Lachnospirales</taxon>
        <taxon>Lachnospiraceae</taxon>
        <taxon>Roseburia</taxon>
    </lineage>
</organism>
<name>A0A413YW69_9FIRM</name>
<dbReference type="GeneID" id="61433547"/>
<evidence type="ECO:0000313" key="1">
    <source>
        <dbReference type="EMBL" id="RHC13273.1"/>
    </source>
</evidence>
<protein>
    <submittedName>
        <fullName evidence="1">Uncharacterized protein</fullName>
    </submittedName>
</protein>
<evidence type="ECO:0000313" key="2">
    <source>
        <dbReference type="Proteomes" id="UP000283513"/>
    </source>
</evidence>
<dbReference type="RefSeq" id="WP_006857563.1">
    <property type="nucleotide sequence ID" value="NZ_CP102289.1"/>
</dbReference>